<protein>
    <recommendedName>
        <fullName evidence="2">Cell division coordinator CpoB</fullName>
    </recommendedName>
</protein>
<name>A0A2S9KBG6_9BURK</name>
<evidence type="ECO:0000313" key="6">
    <source>
        <dbReference type="Proteomes" id="UP000238326"/>
    </source>
</evidence>
<feature type="coiled-coil region" evidence="2">
    <location>
        <begin position="88"/>
        <end position="122"/>
    </location>
</feature>
<dbReference type="SUPFAM" id="SSF48452">
    <property type="entry name" value="TPR-like"/>
    <property type="match status" value="1"/>
</dbReference>
<feature type="signal peptide" evidence="2">
    <location>
        <begin position="1"/>
        <end position="40"/>
    </location>
</feature>
<keyword evidence="6" id="KW-1185">Reference proteome</keyword>
<feature type="domain" description="YbgF trimerisation" evidence="4">
    <location>
        <begin position="77"/>
        <end position="139"/>
    </location>
</feature>
<dbReference type="HAMAP" id="MF_02066">
    <property type="entry name" value="CpoB"/>
    <property type="match status" value="1"/>
</dbReference>
<dbReference type="AlphaFoldDB" id="A0A2S9KBG6"/>
<dbReference type="Gene3D" id="1.25.40.10">
    <property type="entry name" value="Tetratricopeptide repeat domain"/>
    <property type="match status" value="1"/>
</dbReference>
<keyword evidence="1 2" id="KW-0732">Signal</keyword>
<sequence length="276" mass="30733" precursor="true">MRRPIHHPRRFLRLPTAGSSLVQLACAGLLGLAACLPAQAALFGDDEARKAILELRAKVDANRQSGDSALAELRRQQAEQSANSGRVVLELANQLEALRTELSQLRGQNEQLARDVTELQRQQKSTLNLVDDRLRSLEPVRVSQDGVDFTVLPREKAEFEAAMSALRAADFDKAADLYGQFMRRYPDSGYSPAALYWQGNARYASRDYKPAIDSYRALIAKVPNHARVPEAMLAIANCQQELKDAKAAKRTLEELFKSYPKSEAGIAARDRLARMQ</sequence>
<keyword evidence="2" id="KW-0175">Coiled coil</keyword>
<keyword evidence="2" id="KW-0131">Cell cycle</keyword>
<dbReference type="InterPro" id="IPR039565">
    <property type="entry name" value="BamD-like"/>
</dbReference>
<feature type="chain" id="PRO_5015790723" description="Cell division coordinator CpoB" evidence="2">
    <location>
        <begin position="41"/>
        <end position="276"/>
    </location>
</feature>
<dbReference type="RefSeq" id="WP_105730575.1">
    <property type="nucleotide sequence ID" value="NZ_PVLR01000044.1"/>
</dbReference>
<dbReference type="OrthoDB" id="8525418at2"/>
<dbReference type="GO" id="GO:0043093">
    <property type="term" value="P:FtsZ-dependent cytokinesis"/>
    <property type="evidence" value="ECO:0007669"/>
    <property type="project" value="UniProtKB-UniRule"/>
</dbReference>
<dbReference type="Proteomes" id="UP000238326">
    <property type="component" value="Unassembled WGS sequence"/>
</dbReference>
<evidence type="ECO:0000256" key="2">
    <source>
        <dbReference type="HAMAP-Rule" id="MF_02066"/>
    </source>
</evidence>
<dbReference type="InterPro" id="IPR014162">
    <property type="entry name" value="CpoB_C"/>
</dbReference>
<reference evidence="5 6" key="1">
    <citation type="submission" date="2018-03" db="EMBL/GenBank/DDBJ databases">
        <title>Comparative genomics illustrates the genes involved in a hyperalkaliphilic mechanisms of Serpentinomonas isolated from highly-alkaline calcium-rich serpentinized springs.</title>
        <authorList>
            <person name="Suzuki S."/>
            <person name="Ishii S."/>
            <person name="Walworth N."/>
            <person name="Bird L."/>
            <person name="Kuenen J.G."/>
            <person name="Nealson K.H."/>
        </authorList>
    </citation>
    <scope>NUCLEOTIDE SEQUENCE [LARGE SCALE GENOMIC DNA]</scope>
    <source>
        <strain evidence="5 6">83</strain>
    </source>
</reference>
<evidence type="ECO:0000259" key="4">
    <source>
        <dbReference type="Pfam" id="PF16331"/>
    </source>
</evidence>
<dbReference type="Pfam" id="PF13525">
    <property type="entry name" value="YfiO"/>
    <property type="match status" value="1"/>
</dbReference>
<comment type="similarity">
    <text evidence="2">Belongs to the CpoB family.</text>
</comment>
<comment type="caution">
    <text evidence="5">The sequence shown here is derived from an EMBL/GenBank/DDBJ whole genome shotgun (WGS) entry which is preliminary data.</text>
</comment>
<dbReference type="EMBL" id="PVLR01000044">
    <property type="protein sequence ID" value="PRD67809.1"/>
    <property type="molecule type" value="Genomic_DNA"/>
</dbReference>
<evidence type="ECO:0000259" key="3">
    <source>
        <dbReference type="Pfam" id="PF13525"/>
    </source>
</evidence>
<evidence type="ECO:0000313" key="5">
    <source>
        <dbReference type="EMBL" id="PRD67809.1"/>
    </source>
</evidence>
<keyword evidence="2" id="KW-0574">Periplasm</keyword>
<dbReference type="Gene3D" id="1.20.5.110">
    <property type="match status" value="1"/>
</dbReference>
<evidence type="ECO:0000256" key="1">
    <source>
        <dbReference type="ARBA" id="ARBA00022729"/>
    </source>
</evidence>
<proteinExistence type="inferred from homology"/>
<dbReference type="GO" id="GO:0030288">
    <property type="term" value="C:outer membrane-bounded periplasmic space"/>
    <property type="evidence" value="ECO:0007669"/>
    <property type="project" value="UniProtKB-UniRule"/>
</dbReference>
<dbReference type="PROSITE" id="PS51257">
    <property type="entry name" value="PROKAR_LIPOPROTEIN"/>
    <property type="match status" value="1"/>
</dbReference>
<organism evidence="5 6">
    <name type="scientific">Malikia spinosa</name>
    <dbReference type="NCBI Taxonomy" id="86180"/>
    <lineage>
        <taxon>Bacteria</taxon>
        <taxon>Pseudomonadati</taxon>
        <taxon>Pseudomonadota</taxon>
        <taxon>Betaproteobacteria</taxon>
        <taxon>Burkholderiales</taxon>
        <taxon>Comamonadaceae</taxon>
        <taxon>Malikia</taxon>
    </lineage>
</organism>
<dbReference type="Pfam" id="PF16331">
    <property type="entry name" value="TolA_bind_tri"/>
    <property type="match status" value="1"/>
</dbReference>
<keyword evidence="2" id="KW-0132">Cell division</keyword>
<dbReference type="InterPro" id="IPR034706">
    <property type="entry name" value="CpoB"/>
</dbReference>
<gene>
    <name evidence="5" type="primary">ygbF</name>
    <name evidence="2" type="synonym">cpoB</name>
    <name evidence="5" type="ORF">C6P61_14115</name>
</gene>
<dbReference type="NCBIfam" id="TIGR02795">
    <property type="entry name" value="tol_pal_ybgF"/>
    <property type="match status" value="1"/>
</dbReference>
<comment type="function">
    <text evidence="2">Mediates coordination of peptidoglycan synthesis and outer membrane constriction during cell division.</text>
</comment>
<dbReference type="InterPro" id="IPR011990">
    <property type="entry name" value="TPR-like_helical_dom_sf"/>
</dbReference>
<dbReference type="GO" id="GO:0070206">
    <property type="term" value="P:protein trimerization"/>
    <property type="evidence" value="ECO:0007669"/>
    <property type="project" value="InterPro"/>
</dbReference>
<comment type="subcellular location">
    <subcellularLocation>
        <location evidence="2">Periplasm</location>
    </subcellularLocation>
</comment>
<accession>A0A2S9KBG6</accession>
<feature type="domain" description="Outer membrane lipoprotein BamD-like" evidence="3">
    <location>
        <begin position="156"/>
        <end position="273"/>
    </location>
</feature>
<dbReference type="InterPro" id="IPR032519">
    <property type="entry name" value="YbgF_tri"/>
</dbReference>